<evidence type="ECO:0000256" key="4">
    <source>
        <dbReference type="ARBA" id="ARBA00022741"/>
    </source>
</evidence>
<dbReference type="CDD" id="cd14014">
    <property type="entry name" value="STKc_PknB_like"/>
    <property type="match status" value="1"/>
</dbReference>
<dbReference type="EC" id="2.7.11.1" evidence="2"/>
<comment type="similarity">
    <text evidence="1">Belongs to the protein kinase superfamily. NEK Ser/Thr protein kinase family. NIMA subfamily.</text>
</comment>
<dbReference type="InterPro" id="IPR008266">
    <property type="entry name" value="Tyr_kinase_AS"/>
</dbReference>
<dbReference type="PROSITE" id="PS00109">
    <property type="entry name" value="PROTEIN_KINASE_TYR"/>
    <property type="match status" value="1"/>
</dbReference>
<feature type="compositionally biased region" description="Acidic residues" evidence="8">
    <location>
        <begin position="510"/>
        <end position="519"/>
    </location>
</feature>
<feature type="compositionally biased region" description="Pro residues" evidence="8">
    <location>
        <begin position="525"/>
        <end position="548"/>
    </location>
</feature>
<keyword evidence="6 7" id="KW-0067">ATP-binding</keyword>
<feature type="binding site" evidence="7">
    <location>
        <position position="57"/>
    </location>
    <ligand>
        <name>ATP</name>
        <dbReference type="ChEBI" id="CHEBI:30616"/>
    </ligand>
</feature>
<evidence type="ECO:0000256" key="7">
    <source>
        <dbReference type="PROSITE-ProRule" id="PRU10141"/>
    </source>
</evidence>
<proteinExistence type="inferred from homology"/>
<name>A0ABZ0CYR0_9BURK</name>
<dbReference type="PROSITE" id="PS50011">
    <property type="entry name" value="PROTEIN_KINASE_DOM"/>
    <property type="match status" value="1"/>
</dbReference>
<dbReference type="SUPFAM" id="SSF56112">
    <property type="entry name" value="Protein kinase-like (PK-like)"/>
    <property type="match status" value="1"/>
</dbReference>
<dbReference type="PANTHER" id="PTHR43671">
    <property type="entry name" value="SERINE/THREONINE-PROTEIN KINASE NEK"/>
    <property type="match status" value="1"/>
</dbReference>
<feature type="compositionally biased region" description="Pro residues" evidence="8">
    <location>
        <begin position="458"/>
        <end position="474"/>
    </location>
</feature>
<dbReference type="Gene3D" id="1.10.510.10">
    <property type="entry name" value="Transferase(Phosphotransferase) domain 1"/>
    <property type="match status" value="1"/>
</dbReference>
<evidence type="ECO:0000256" key="3">
    <source>
        <dbReference type="ARBA" id="ARBA00022679"/>
    </source>
</evidence>
<accession>A0ABZ0CYR0</accession>
<feature type="compositionally biased region" description="Low complexity" evidence="8">
    <location>
        <begin position="475"/>
        <end position="493"/>
    </location>
</feature>
<dbReference type="InterPro" id="IPR000719">
    <property type="entry name" value="Prot_kinase_dom"/>
</dbReference>
<organism evidence="10 11">
    <name type="scientific">Piscinibacter gummiphilus</name>
    <dbReference type="NCBI Taxonomy" id="946333"/>
    <lineage>
        <taxon>Bacteria</taxon>
        <taxon>Pseudomonadati</taxon>
        <taxon>Pseudomonadota</taxon>
        <taxon>Betaproteobacteria</taxon>
        <taxon>Burkholderiales</taxon>
        <taxon>Sphaerotilaceae</taxon>
        <taxon>Piscinibacter</taxon>
    </lineage>
</organism>
<reference evidence="10 11" key="1">
    <citation type="submission" date="2023-10" db="EMBL/GenBank/DDBJ databases">
        <title>Bacteria for the degradation of biodegradable plastic PBAT(Polybutylene adipate terephthalate).</title>
        <authorList>
            <person name="Weon H.-Y."/>
            <person name="Yeon J."/>
        </authorList>
    </citation>
    <scope>NUCLEOTIDE SEQUENCE [LARGE SCALE GENOMIC DNA]</scope>
    <source>
        <strain evidence="10 11">SBD 7-3</strain>
    </source>
</reference>
<evidence type="ECO:0000256" key="6">
    <source>
        <dbReference type="ARBA" id="ARBA00022840"/>
    </source>
</evidence>
<evidence type="ECO:0000313" key="10">
    <source>
        <dbReference type="EMBL" id="WOB10028.1"/>
    </source>
</evidence>
<dbReference type="Pfam" id="PF00069">
    <property type="entry name" value="Pkinase"/>
    <property type="match status" value="1"/>
</dbReference>
<evidence type="ECO:0000256" key="5">
    <source>
        <dbReference type="ARBA" id="ARBA00022777"/>
    </source>
</evidence>
<dbReference type="InterPro" id="IPR011009">
    <property type="entry name" value="Kinase-like_dom_sf"/>
</dbReference>
<evidence type="ECO:0000256" key="2">
    <source>
        <dbReference type="ARBA" id="ARBA00012513"/>
    </source>
</evidence>
<evidence type="ECO:0000259" key="9">
    <source>
        <dbReference type="PROSITE" id="PS50011"/>
    </source>
</evidence>
<evidence type="ECO:0000256" key="1">
    <source>
        <dbReference type="ARBA" id="ARBA00010886"/>
    </source>
</evidence>
<sequence>MDFGPTTQQFDPVTMHDALPAGTRLGGYQILEVLGRGGFGIVYLALDSSLQRQVAIKEYFPAELAMRCDDGQVWIRPGADPASYGAGMKAFLNEAKMLARFDHPSLARVLTFWEENRSAYMVMPYYEGRTLAKVLAEMKGPPDEAWLRSMLAPLLSALSTLHNANCLHLDISPDNILMLGDGRPVLLDFGVASRLATDKTMPLTALLNPAYAPIEQYSESINLQQGPWSDIYALAGVLHFAIAGVPPARATVRALEDPQRPLAETVAARAQQFPGLGYSATFLAAIDKALAVRPRDRPRGAAEFSLLLDRAAPQEPAPPEPAPPRHAPASGVSPGMPSGMVAEPLFAAEPMDAPPRPTRSRTPVWVASIAVIGLAAAGWTWLQRQPSFANITVSDLPPAVIANVPRPVAEGASAVVPLPTEPTAAGPDVAASGVAPVAGGAASATVVAQAASAAAAPAPQPAPEPAAKPAPAKPAPTRAAPTQPARVAKAAAPRVPPTLPPAENAQAAETTDDPPEEATQEAPAKPEPPAPARKPPPKATAALPPEPATPRAACGSRANFALVYCMQQQCKRWKFNNHPQCIEMERRGEL</sequence>
<keyword evidence="5 10" id="KW-0418">Kinase</keyword>
<dbReference type="EMBL" id="CP136336">
    <property type="protein sequence ID" value="WOB10028.1"/>
    <property type="molecule type" value="Genomic_DNA"/>
</dbReference>
<dbReference type="PANTHER" id="PTHR43671:SF13">
    <property type="entry name" value="SERINE_THREONINE-PROTEIN KINASE NEK2"/>
    <property type="match status" value="1"/>
</dbReference>
<dbReference type="PROSITE" id="PS00107">
    <property type="entry name" value="PROTEIN_KINASE_ATP"/>
    <property type="match status" value="1"/>
</dbReference>
<feature type="compositionally biased region" description="Pro residues" evidence="8">
    <location>
        <begin position="315"/>
        <end position="326"/>
    </location>
</feature>
<dbReference type="InterPro" id="IPR017441">
    <property type="entry name" value="Protein_kinase_ATP_BS"/>
</dbReference>
<keyword evidence="3" id="KW-0808">Transferase</keyword>
<keyword evidence="4 7" id="KW-0547">Nucleotide-binding</keyword>
<protein>
    <recommendedName>
        <fullName evidence="2">non-specific serine/threonine protein kinase</fullName>
        <ecNumber evidence="2">2.7.11.1</ecNumber>
    </recommendedName>
</protein>
<feature type="domain" description="Protein kinase" evidence="9">
    <location>
        <begin position="28"/>
        <end position="308"/>
    </location>
</feature>
<keyword evidence="11" id="KW-1185">Reference proteome</keyword>
<dbReference type="GO" id="GO:0016301">
    <property type="term" value="F:kinase activity"/>
    <property type="evidence" value="ECO:0007669"/>
    <property type="project" value="UniProtKB-KW"/>
</dbReference>
<dbReference type="RefSeq" id="WP_316702924.1">
    <property type="nucleotide sequence ID" value="NZ_CP136336.1"/>
</dbReference>
<feature type="region of interest" description="Disordered" evidence="8">
    <location>
        <begin position="313"/>
        <end position="341"/>
    </location>
</feature>
<dbReference type="InterPro" id="IPR050660">
    <property type="entry name" value="NEK_Ser/Thr_kinase"/>
</dbReference>
<evidence type="ECO:0000256" key="8">
    <source>
        <dbReference type="SAM" id="MobiDB-lite"/>
    </source>
</evidence>
<evidence type="ECO:0000313" key="11">
    <source>
        <dbReference type="Proteomes" id="UP001303946"/>
    </source>
</evidence>
<gene>
    <name evidence="10" type="ORF">RXV79_08165</name>
</gene>
<dbReference type="Proteomes" id="UP001303946">
    <property type="component" value="Chromosome"/>
</dbReference>
<feature type="region of interest" description="Disordered" evidence="8">
    <location>
        <begin position="457"/>
        <end position="551"/>
    </location>
</feature>